<dbReference type="Pfam" id="PF02470">
    <property type="entry name" value="MlaD"/>
    <property type="match status" value="1"/>
</dbReference>
<protein>
    <submittedName>
        <fullName evidence="3">ABC-type transporter Mla subunit MlaD</fullName>
    </submittedName>
</protein>
<evidence type="ECO:0000313" key="3">
    <source>
        <dbReference type="EMBL" id="PVY45630.1"/>
    </source>
</evidence>
<reference evidence="3 4" key="1">
    <citation type="submission" date="2018-04" db="EMBL/GenBank/DDBJ databases">
        <title>Genomic Encyclopedia of Type Strains, Phase IV (KMG-IV): sequencing the most valuable type-strain genomes for metagenomic binning, comparative biology and taxonomic classification.</title>
        <authorList>
            <person name="Goeker M."/>
        </authorList>
    </citation>
    <scope>NUCLEOTIDE SEQUENCE [LARGE SCALE GENOMIC DNA]</scope>
    <source>
        <strain evidence="3 4">DSM 14823</strain>
    </source>
</reference>
<proteinExistence type="predicted"/>
<evidence type="ECO:0000259" key="2">
    <source>
        <dbReference type="Pfam" id="PF02470"/>
    </source>
</evidence>
<dbReference type="OrthoDB" id="9806984at2"/>
<dbReference type="InterPro" id="IPR003399">
    <property type="entry name" value="Mce/MlaD"/>
</dbReference>
<keyword evidence="1" id="KW-0175">Coiled coil</keyword>
<name>A0A2U1BAC9_9BACT</name>
<dbReference type="RefSeq" id="WP_116882655.1">
    <property type="nucleotide sequence ID" value="NZ_CABMMC010000101.1"/>
</dbReference>
<dbReference type="AlphaFoldDB" id="A0A2U1BAC9"/>
<feature type="domain" description="Mce/MlaD" evidence="2">
    <location>
        <begin position="40"/>
        <end position="130"/>
    </location>
</feature>
<dbReference type="PANTHER" id="PTHR33371:SF4">
    <property type="entry name" value="INTERMEMBRANE PHOSPHOLIPID TRANSPORT SYSTEM BINDING PROTEIN MLAD"/>
    <property type="match status" value="1"/>
</dbReference>
<feature type="coiled-coil region" evidence="1">
    <location>
        <begin position="184"/>
        <end position="253"/>
    </location>
</feature>
<dbReference type="InterPro" id="IPR052336">
    <property type="entry name" value="MlaD_Phospholipid_Transporter"/>
</dbReference>
<dbReference type="GeneID" id="78293988"/>
<sequence length="339" mass="37116">MNEANKVKLGAFLLISITLLITAFLAAGISQIFSPKFHAVTILNTSVEGLAVGSPVKYLGMPIGKITRMAMRENDGCVAVYFDIFPAAVETEDSDDDTGTVADIANIMHRKNLMCFINAAGIMGGTYLELSINESSQPALPHLEFKPQPGVSYIPSRPSHIGNAIQNISRMLDELEKVNFIQLADKLNQTLDNMNDILNQSELRSTLKSVNNICSTLENTVQRLQTVLSDANVEKLNRSIDNIDISVQNLKRTVSSDELSATVKNLNQFLTDARRVLNSAESSGKQLGAEAGQLKLRLEMSLTRLDNALKEFADLARNISADPGQFVRGRQEKPVQPAK</sequence>
<organism evidence="3 4">
    <name type="scientific">Victivallis vadensis</name>
    <dbReference type="NCBI Taxonomy" id="172901"/>
    <lineage>
        <taxon>Bacteria</taxon>
        <taxon>Pseudomonadati</taxon>
        <taxon>Lentisphaerota</taxon>
        <taxon>Lentisphaeria</taxon>
        <taxon>Victivallales</taxon>
        <taxon>Victivallaceae</taxon>
        <taxon>Victivallis</taxon>
    </lineage>
</organism>
<dbReference type="Proteomes" id="UP000245959">
    <property type="component" value="Unassembled WGS sequence"/>
</dbReference>
<evidence type="ECO:0000256" key="1">
    <source>
        <dbReference type="SAM" id="Coils"/>
    </source>
</evidence>
<dbReference type="PANTHER" id="PTHR33371">
    <property type="entry name" value="INTERMEMBRANE PHOSPHOLIPID TRANSPORT SYSTEM BINDING PROTEIN MLAD-RELATED"/>
    <property type="match status" value="1"/>
</dbReference>
<comment type="caution">
    <text evidence="3">The sequence shown here is derived from an EMBL/GenBank/DDBJ whole genome shotgun (WGS) entry which is preliminary data.</text>
</comment>
<gene>
    <name evidence="3" type="ORF">C8D82_102202</name>
</gene>
<dbReference type="EMBL" id="QEKH01000002">
    <property type="protein sequence ID" value="PVY45630.1"/>
    <property type="molecule type" value="Genomic_DNA"/>
</dbReference>
<accession>A0A2U1BAC9</accession>
<keyword evidence="4" id="KW-1185">Reference proteome</keyword>
<evidence type="ECO:0000313" key="4">
    <source>
        <dbReference type="Proteomes" id="UP000245959"/>
    </source>
</evidence>